<proteinExistence type="predicted"/>
<gene>
    <name evidence="1" type="ORF">SAMN05444267_1002102</name>
</gene>
<reference evidence="2" key="1">
    <citation type="submission" date="2016-11" db="EMBL/GenBank/DDBJ databases">
        <authorList>
            <person name="Varghese N."/>
            <person name="Submissions S."/>
        </authorList>
    </citation>
    <scope>NUCLEOTIDE SEQUENCE [LARGE SCALE GENOMIC DNA]</scope>
    <source>
        <strain evidence="2">DSM 26899</strain>
    </source>
</reference>
<accession>A0A1M6QUU2</accession>
<evidence type="ECO:0000313" key="1">
    <source>
        <dbReference type="EMBL" id="SHK24069.1"/>
    </source>
</evidence>
<dbReference type="EMBL" id="FRAV01000002">
    <property type="protein sequence ID" value="SHK24069.1"/>
    <property type="molecule type" value="Genomic_DNA"/>
</dbReference>
<dbReference type="Proteomes" id="UP000184364">
    <property type="component" value="Unassembled WGS sequence"/>
</dbReference>
<dbReference type="OrthoDB" id="1258291at2"/>
<dbReference type="STRING" id="1302687.SAMN05444267_1002102"/>
<keyword evidence="2" id="KW-1185">Reference proteome</keyword>
<organism evidence="1 2">
    <name type="scientific">Chryseobacterium polytrichastri</name>
    <dbReference type="NCBI Taxonomy" id="1302687"/>
    <lineage>
        <taxon>Bacteria</taxon>
        <taxon>Pseudomonadati</taxon>
        <taxon>Bacteroidota</taxon>
        <taxon>Flavobacteriia</taxon>
        <taxon>Flavobacteriales</taxon>
        <taxon>Weeksellaceae</taxon>
        <taxon>Chryseobacterium group</taxon>
        <taxon>Chryseobacterium</taxon>
    </lineage>
</organism>
<dbReference type="AlphaFoldDB" id="A0A1M6QUU2"/>
<dbReference type="RefSeq" id="WP_073290340.1">
    <property type="nucleotide sequence ID" value="NZ_FRAV01000002.1"/>
</dbReference>
<evidence type="ECO:0000313" key="2">
    <source>
        <dbReference type="Proteomes" id="UP000184364"/>
    </source>
</evidence>
<evidence type="ECO:0008006" key="3">
    <source>
        <dbReference type="Google" id="ProtNLM"/>
    </source>
</evidence>
<protein>
    <recommendedName>
        <fullName evidence="3">Lipoprotein</fullName>
    </recommendedName>
</protein>
<dbReference type="PROSITE" id="PS51257">
    <property type="entry name" value="PROKAR_LIPOPROTEIN"/>
    <property type="match status" value="1"/>
</dbReference>
<name>A0A1M6QUU2_9FLAO</name>
<sequence>MKKLLFLLTFTILSCAKDTQRISMECYVYDFSTKAPINNVEITQLLDGKNVILTKTSTKGYFKVDKLTQLSLGLESRNLAILIFLKKEGYITDTIEIYGSTNDTYKRDSIFLKKF</sequence>